<dbReference type="PROSITE" id="PS50240">
    <property type="entry name" value="TRYPSIN_DOM"/>
    <property type="match status" value="1"/>
</dbReference>
<feature type="compositionally biased region" description="Low complexity" evidence="2">
    <location>
        <begin position="118"/>
        <end position="158"/>
    </location>
</feature>
<evidence type="ECO:0000256" key="1">
    <source>
        <dbReference type="ARBA" id="ARBA00023157"/>
    </source>
</evidence>
<sequence>LSVPSGAKSNVQAIAAWHDTARDVHHQRLERGVLWSTRNYHHHNSITCNNHNTINYYNNTDNYHNNTNNDNNNTNNDNNNTDNDHHNTDNDHNNTDNYHHNTDNYHNNTDNYHHNTDNYHNNTDNYHNNTDNDNNNTDNNHNNTNNNVTDYNDNNNHTSNATTSLNRGEVRVAAGKWQRALGTEESEQIRTVVRAKRHEFYEDRLLKNDIALMRVDIPFNFTDFVYPVCLPGPADVLPDFCEVAGFGSLTCKSPDFADYKKGFVHFFRATVSVLCPEAKADVIVKVSLRAYTKAECLNTFQSTTSYDINTYLHDGVMCAANGVMGGKDSCRGDSGSSLMCLNADGTKYTVFGIVSSGFGCGDIGQPGYYTYIPDYTAWIENAIVELGTA</sequence>
<dbReference type="InterPro" id="IPR043504">
    <property type="entry name" value="Peptidase_S1_PA_chymotrypsin"/>
</dbReference>
<dbReference type="Gene3D" id="2.40.10.10">
    <property type="entry name" value="Trypsin-like serine proteases"/>
    <property type="match status" value="2"/>
</dbReference>
<feature type="compositionally biased region" description="Low complexity" evidence="2">
    <location>
        <begin position="59"/>
        <end position="81"/>
    </location>
</feature>
<protein>
    <recommendedName>
        <fullName evidence="3">Peptidase S1 domain-containing protein</fullName>
    </recommendedName>
</protein>
<dbReference type="InterPro" id="IPR001254">
    <property type="entry name" value="Trypsin_dom"/>
</dbReference>
<dbReference type="Pfam" id="PF00089">
    <property type="entry name" value="Trypsin"/>
    <property type="match status" value="2"/>
</dbReference>
<feature type="domain" description="Peptidase S1" evidence="3">
    <location>
        <begin position="157"/>
        <end position="384"/>
    </location>
</feature>
<dbReference type="EMBL" id="JACVVK020000327">
    <property type="protein sequence ID" value="KAK7478366.1"/>
    <property type="molecule type" value="Genomic_DNA"/>
</dbReference>
<evidence type="ECO:0000313" key="4">
    <source>
        <dbReference type="EMBL" id="KAK7478366.1"/>
    </source>
</evidence>
<feature type="compositionally biased region" description="Basic and acidic residues" evidence="2">
    <location>
        <begin position="82"/>
        <end position="103"/>
    </location>
</feature>
<feature type="non-terminal residue" evidence="4">
    <location>
        <position position="1"/>
    </location>
</feature>
<evidence type="ECO:0000313" key="5">
    <source>
        <dbReference type="Proteomes" id="UP001519460"/>
    </source>
</evidence>
<name>A0ABD0JU95_9CAEN</name>
<dbReference type="PANTHER" id="PTHR24253:SF153">
    <property type="entry name" value="SERINE PROTEASE HEPSIN"/>
    <property type="match status" value="1"/>
</dbReference>
<dbReference type="AlphaFoldDB" id="A0ABD0JU95"/>
<dbReference type="SMART" id="SM00020">
    <property type="entry name" value="Tryp_SPc"/>
    <property type="match status" value="1"/>
</dbReference>
<dbReference type="Proteomes" id="UP001519460">
    <property type="component" value="Unassembled WGS sequence"/>
</dbReference>
<dbReference type="InterPro" id="IPR009003">
    <property type="entry name" value="Peptidase_S1_PA"/>
</dbReference>
<feature type="region of interest" description="Disordered" evidence="2">
    <location>
        <begin position="59"/>
        <end position="165"/>
    </location>
</feature>
<reference evidence="4 5" key="1">
    <citation type="journal article" date="2023" name="Sci. Data">
        <title>Genome assembly of the Korean intertidal mud-creeper Batillaria attramentaria.</title>
        <authorList>
            <person name="Patra A.K."/>
            <person name="Ho P.T."/>
            <person name="Jun S."/>
            <person name="Lee S.J."/>
            <person name="Kim Y."/>
            <person name="Won Y.J."/>
        </authorList>
    </citation>
    <scope>NUCLEOTIDE SEQUENCE [LARGE SCALE GENOMIC DNA]</scope>
    <source>
        <strain evidence="4">Wonlab-2016</strain>
    </source>
</reference>
<dbReference type="CDD" id="cd00190">
    <property type="entry name" value="Tryp_SPc"/>
    <property type="match status" value="1"/>
</dbReference>
<evidence type="ECO:0000259" key="3">
    <source>
        <dbReference type="PROSITE" id="PS50240"/>
    </source>
</evidence>
<comment type="caution">
    <text evidence="4">The sequence shown here is derived from an EMBL/GenBank/DDBJ whole genome shotgun (WGS) entry which is preliminary data.</text>
</comment>
<evidence type="ECO:0000256" key="2">
    <source>
        <dbReference type="SAM" id="MobiDB-lite"/>
    </source>
</evidence>
<keyword evidence="5" id="KW-1185">Reference proteome</keyword>
<dbReference type="PANTHER" id="PTHR24253">
    <property type="entry name" value="TRANSMEMBRANE PROTEASE SERINE"/>
    <property type="match status" value="1"/>
</dbReference>
<dbReference type="SUPFAM" id="SSF50494">
    <property type="entry name" value="Trypsin-like serine proteases"/>
    <property type="match status" value="1"/>
</dbReference>
<keyword evidence="1" id="KW-1015">Disulfide bond</keyword>
<dbReference type="PROSITE" id="PS00135">
    <property type="entry name" value="TRYPSIN_SER"/>
    <property type="match status" value="1"/>
</dbReference>
<dbReference type="InterPro" id="IPR033116">
    <property type="entry name" value="TRYPSIN_SER"/>
</dbReference>
<proteinExistence type="predicted"/>
<accession>A0ABD0JU95</accession>
<organism evidence="4 5">
    <name type="scientific">Batillaria attramentaria</name>
    <dbReference type="NCBI Taxonomy" id="370345"/>
    <lineage>
        <taxon>Eukaryota</taxon>
        <taxon>Metazoa</taxon>
        <taxon>Spiralia</taxon>
        <taxon>Lophotrochozoa</taxon>
        <taxon>Mollusca</taxon>
        <taxon>Gastropoda</taxon>
        <taxon>Caenogastropoda</taxon>
        <taxon>Sorbeoconcha</taxon>
        <taxon>Cerithioidea</taxon>
        <taxon>Batillariidae</taxon>
        <taxon>Batillaria</taxon>
    </lineage>
</organism>
<gene>
    <name evidence="4" type="ORF">BaRGS_00030370</name>
</gene>